<evidence type="ECO:0000313" key="4">
    <source>
        <dbReference type="Proteomes" id="UP000029714"/>
    </source>
</evidence>
<dbReference type="OrthoDB" id="5334715at2"/>
<dbReference type="SUPFAM" id="SSF47598">
    <property type="entry name" value="Ribbon-helix-helix"/>
    <property type="match status" value="1"/>
</dbReference>
<feature type="domain" description="Ribbon-helix-helix protein CopG" evidence="1">
    <location>
        <begin position="3"/>
        <end position="39"/>
    </location>
</feature>
<dbReference type="InterPro" id="IPR010985">
    <property type="entry name" value="Ribbon_hlx_hlx"/>
</dbReference>
<organism evidence="3 4">
    <name type="scientific">Helicobacter saguini</name>
    <dbReference type="NCBI Taxonomy" id="1548018"/>
    <lineage>
        <taxon>Bacteria</taxon>
        <taxon>Pseudomonadati</taxon>
        <taxon>Campylobacterota</taxon>
        <taxon>Epsilonproteobacteria</taxon>
        <taxon>Campylobacterales</taxon>
        <taxon>Helicobacteraceae</taxon>
        <taxon>Helicobacter</taxon>
    </lineage>
</organism>
<dbReference type="STRING" id="1548018.LS64_04110"/>
<dbReference type="GO" id="GO:0006355">
    <property type="term" value="P:regulation of DNA-templated transcription"/>
    <property type="evidence" value="ECO:0007669"/>
    <property type="project" value="InterPro"/>
</dbReference>
<dbReference type="CDD" id="cd21631">
    <property type="entry name" value="RHH_CopG_NikR-like"/>
    <property type="match status" value="1"/>
</dbReference>
<dbReference type="InterPro" id="IPR013321">
    <property type="entry name" value="Arc_rbn_hlx_hlx"/>
</dbReference>
<sequence length="75" mass="8620">MKKAINISIDKDVLNILDNAAKEIDMSRSKLIEYAILAYQDKMDEMIADKRLDDIASGKARLISFEEFKARLGWK</sequence>
<evidence type="ECO:0000313" key="3">
    <source>
        <dbReference type="EMBL" id="TLD95638.1"/>
    </source>
</evidence>
<evidence type="ECO:0000259" key="1">
    <source>
        <dbReference type="Pfam" id="PF01402"/>
    </source>
</evidence>
<name>A0A347VN73_9HELI</name>
<reference evidence="3" key="3">
    <citation type="submission" date="2018-04" db="EMBL/GenBank/DDBJ databases">
        <authorList>
            <person name="Sheh A."/>
            <person name="Shen Z."/>
            <person name="Mannion A.J."/>
            <person name="Fox J.G."/>
        </authorList>
    </citation>
    <scope>NUCLEOTIDE SEQUENCE</scope>
    <source>
        <strain evidence="3">MIT 97-6194</strain>
    </source>
</reference>
<dbReference type="AlphaFoldDB" id="A0A347VN73"/>
<keyword evidence="4" id="KW-1185">Reference proteome</keyword>
<gene>
    <name evidence="2" type="ORF">DCO61_07260</name>
    <name evidence="3" type="ORF">LS64_001940</name>
</gene>
<accession>A0A347VN73</accession>
<proteinExistence type="predicted"/>
<evidence type="ECO:0000313" key="2">
    <source>
        <dbReference type="EMBL" id="MWV69801.1"/>
    </source>
</evidence>
<reference evidence="3 4" key="1">
    <citation type="journal article" date="2014" name="Genome Announc.">
        <title>Draft genome sequences of eight enterohepatic helicobacter species isolated from both laboratory and wild rodents.</title>
        <authorList>
            <person name="Sheh A."/>
            <person name="Shen Z."/>
            <person name="Fox J.G."/>
        </authorList>
    </citation>
    <scope>NUCLEOTIDE SEQUENCE [LARGE SCALE GENOMIC DNA]</scope>
    <source>
        <strain evidence="3 4">MIT 97-6194</strain>
    </source>
</reference>
<evidence type="ECO:0000313" key="5">
    <source>
        <dbReference type="Proteomes" id="UP000477070"/>
    </source>
</evidence>
<dbReference type="RefSeq" id="WP_034570996.1">
    <property type="nucleotide sequence ID" value="NZ_JRMP02000002.1"/>
</dbReference>
<protein>
    <submittedName>
        <fullName evidence="3">Ribbon-helix-helix protein, CopG family</fullName>
    </submittedName>
</protein>
<comment type="caution">
    <text evidence="3">The sequence shown here is derived from an EMBL/GenBank/DDBJ whole genome shotgun (WGS) entry which is preliminary data.</text>
</comment>
<dbReference type="EMBL" id="JRMP02000002">
    <property type="protein sequence ID" value="TLD95638.1"/>
    <property type="molecule type" value="Genomic_DNA"/>
</dbReference>
<dbReference type="Pfam" id="PF01402">
    <property type="entry name" value="RHH_1"/>
    <property type="match status" value="1"/>
</dbReference>
<dbReference type="EMBL" id="QBIU01000001">
    <property type="protein sequence ID" value="MWV69801.1"/>
    <property type="molecule type" value="Genomic_DNA"/>
</dbReference>
<dbReference type="Gene3D" id="1.10.1220.10">
    <property type="entry name" value="Met repressor-like"/>
    <property type="match status" value="1"/>
</dbReference>
<dbReference type="Proteomes" id="UP000477070">
    <property type="component" value="Unassembled WGS sequence"/>
</dbReference>
<dbReference type="Proteomes" id="UP000029714">
    <property type="component" value="Unassembled WGS sequence"/>
</dbReference>
<dbReference type="InterPro" id="IPR002145">
    <property type="entry name" value="CopG"/>
</dbReference>
<reference evidence="3 4" key="2">
    <citation type="journal article" date="2016" name="Infect. Immun.">
        <title>Helicobacter saguini, a Novel Helicobacter Isolated from Cotton-Top Tamarins with Ulcerative Colitis, Has Proinflammatory Properties and Induces Typhlocolitis and Dysplasia in Gnotobiotic IL-10-/- Mice.</title>
        <authorList>
            <person name="Shen Z."/>
            <person name="Mannion A."/>
            <person name="Whary M.T."/>
            <person name="Muthupalani S."/>
            <person name="Sheh A."/>
            <person name="Feng Y."/>
            <person name="Gong G."/>
            <person name="Vandamme P."/>
            <person name="Holcombe H.R."/>
            <person name="Paster B.J."/>
            <person name="Fox J.G."/>
        </authorList>
    </citation>
    <scope>NUCLEOTIDE SEQUENCE [LARGE SCALE GENOMIC DNA]</scope>
    <source>
        <strain evidence="3 4">MIT 97-6194</strain>
    </source>
</reference>
<reference evidence="2 5" key="4">
    <citation type="submission" date="2019-12" db="EMBL/GenBank/DDBJ databases">
        <title>Multi-Generational Helicobacter saguini Isolates.</title>
        <authorList>
            <person name="Mannion A."/>
            <person name="Shen Z."/>
            <person name="Fox J.G."/>
        </authorList>
    </citation>
    <scope>NUCLEOTIDE SEQUENCE [LARGE SCALE GENOMIC DNA]</scope>
    <source>
        <strain evidence="2">16-048</strain>
        <strain evidence="5">16-048 (F4)</strain>
    </source>
</reference>